<protein>
    <submittedName>
        <fullName evidence="2">Uncharacterized protein</fullName>
    </submittedName>
</protein>
<dbReference type="EMBL" id="CAJOAZ010011054">
    <property type="protein sequence ID" value="CAF4230900.1"/>
    <property type="molecule type" value="Genomic_DNA"/>
</dbReference>
<evidence type="ECO:0000313" key="3">
    <source>
        <dbReference type="Proteomes" id="UP000663844"/>
    </source>
</evidence>
<comment type="caution">
    <text evidence="2">The sequence shown here is derived from an EMBL/GenBank/DDBJ whole genome shotgun (WGS) entry which is preliminary data.</text>
</comment>
<proteinExistence type="predicted"/>
<feature type="non-terminal residue" evidence="2">
    <location>
        <position position="535"/>
    </location>
</feature>
<sequence length="535" mass="61793">RPKEFLLKVKDKIITFNLYNKYSRDPIRVYHGVLATRLYIILLLVSICIIILFSYSSNQVFNETITNPSEEEYVKLEEKYSATLTCPCTQISIPYQDLITTQVKYHQICTSDFIQPWWYQSFLPYNSSDDDKTDFLSFAPSYFQTLETFCDIAKIIGNNEINRFLTTTFVHGQILTNDSFYSQINSLINTFIELTKNEYLYRMSLTNGLLHSNQYLSHTTTSTMFNTVLREWSNEEYTIEIVIDALYTVNASNDTCYCVLDSTCNIDHNLFVNTGSALSIVWGLDGIQGGCSIMDSVLKSSLLCWFENTCLNQLRLFVNAAQLPTLPSIAPLDSTLSSRYFPNTSIEIIFNEIMIEEWNFSSPYSIYYQKCKPSFCSFTYEKKTSIIYIITIIISFIGGINVILRLFSPLIIKIIFKFIHRLKHKNSSQISTIQQESQQNVGICNGIRNRMIQIIDKFLMINLFDSESDNIETMRLERISTKLYLLIFSICIYSITIYIIFTDTTIDQSFANPSDNDYNNLLISHSKSLDCPCNK</sequence>
<organism evidence="2 3">
    <name type="scientific">Adineta steineri</name>
    <dbReference type="NCBI Taxonomy" id="433720"/>
    <lineage>
        <taxon>Eukaryota</taxon>
        <taxon>Metazoa</taxon>
        <taxon>Spiralia</taxon>
        <taxon>Gnathifera</taxon>
        <taxon>Rotifera</taxon>
        <taxon>Eurotatoria</taxon>
        <taxon>Bdelloidea</taxon>
        <taxon>Adinetida</taxon>
        <taxon>Adinetidae</taxon>
        <taxon>Adineta</taxon>
    </lineage>
</organism>
<feature type="transmembrane region" description="Helical" evidence="1">
    <location>
        <begin position="483"/>
        <end position="501"/>
    </location>
</feature>
<evidence type="ECO:0000256" key="1">
    <source>
        <dbReference type="SAM" id="Phobius"/>
    </source>
</evidence>
<reference evidence="2" key="1">
    <citation type="submission" date="2021-02" db="EMBL/GenBank/DDBJ databases">
        <authorList>
            <person name="Nowell W R."/>
        </authorList>
    </citation>
    <scope>NUCLEOTIDE SEQUENCE</scope>
</reference>
<keyword evidence="1" id="KW-0472">Membrane</keyword>
<feature type="transmembrane region" description="Helical" evidence="1">
    <location>
        <begin position="386"/>
        <end position="407"/>
    </location>
</feature>
<dbReference type="Proteomes" id="UP000663844">
    <property type="component" value="Unassembled WGS sequence"/>
</dbReference>
<keyword evidence="1" id="KW-0812">Transmembrane</keyword>
<evidence type="ECO:0000313" key="2">
    <source>
        <dbReference type="EMBL" id="CAF4230900.1"/>
    </source>
</evidence>
<dbReference type="AlphaFoldDB" id="A0A820DEV6"/>
<keyword evidence="1" id="KW-1133">Transmembrane helix</keyword>
<name>A0A820DEV6_9BILA</name>
<feature type="transmembrane region" description="Helical" evidence="1">
    <location>
        <begin position="38"/>
        <end position="56"/>
    </location>
</feature>
<accession>A0A820DEV6</accession>
<feature type="non-terminal residue" evidence="2">
    <location>
        <position position="1"/>
    </location>
</feature>
<gene>
    <name evidence="2" type="ORF">OXD698_LOCUS42390</name>
</gene>